<dbReference type="InParanoid" id="H0EK22"/>
<evidence type="ECO:0000313" key="1">
    <source>
        <dbReference type="EMBL" id="EHL01213.1"/>
    </source>
</evidence>
<dbReference type="EMBL" id="AGUE01000060">
    <property type="protein sequence ID" value="EHL01213.1"/>
    <property type="molecule type" value="Genomic_DNA"/>
</dbReference>
<organism evidence="1 2">
    <name type="scientific">Glarea lozoyensis (strain ATCC 74030 / MF5533)</name>
    <dbReference type="NCBI Taxonomy" id="1104152"/>
    <lineage>
        <taxon>Eukaryota</taxon>
        <taxon>Fungi</taxon>
        <taxon>Dikarya</taxon>
        <taxon>Ascomycota</taxon>
        <taxon>Pezizomycotina</taxon>
        <taxon>Leotiomycetes</taxon>
        <taxon>Helotiales</taxon>
        <taxon>Helotiaceae</taxon>
        <taxon>Glarea</taxon>
    </lineage>
</organism>
<reference evidence="1 2" key="1">
    <citation type="journal article" date="2012" name="Eukaryot. Cell">
        <title>Genome sequence of the fungus Glarea lozoyensis: the first genome sequence of a species from the Helotiaceae family.</title>
        <authorList>
            <person name="Youssar L."/>
            <person name="Gruening B.A."/>
            <person name="Erxleben A."/>
            <person name="Guenther S."/>
            <person name="Huettel W."/>
        </authorList>
    </citation>
    <scope>NUCLEOTIDE SEQUENCE [LARGE SCALE GENOMIC DNA]</scope>
    <source>
        <strain evidence="2">ATCC 74030 / MF5533</strain>
    </source>
</reference>
<dbReference type="OrthoDB" id="10259236at2759"/>
<name>H0EK22_GLAL7</name>
<gene>
    <name evidence="1" type="ORF">M7I_2910</name>
</gene>
<keyword evidence="2" id="KW-1185">Reference proteome</keyword>
<dbReference type="InterPro" id="IPR015797">
    <property type="entry name" value="NUDIX_hydrolase-like_dom_sf"/>
</dbReference>
<dbReference type="AlphaFoldDB" id="H0EK22"/>
<sequence>MTTTRSTHFSDQFVISCGTVTLDLAARKVLILLWRKNGEYLLPKGRKDIGEDIQMTALHSTETKTQDTQMEDEDFDTVWVDEGKVLDTLTWEDDRIVVSRAMSYWNDV</sequence>
<dbReference type="Proteomes" id="UP000005446">
    <property type="component" value="Unassembled WGS sequence"/>
</dbReference>
<proteinExistence type="predicted"/>
<protein>
    <recommendedName>
        <fullName evidence="3">Nudix</fullName>
    </recommendedName>
</protein>
<dbReference type="HOGENOM" id="CLU_2197249_0_0_1"/>
<evidence type="ECO:0008006" key="3">
    <source>
        <dbReference type="Google" id="ProtNLM"/>
    </source>
</evidence>
<comment type="caution">
    <text evidence="1">The sequence shown here is derived from an EMBL/GenBank/DDBJ whole genome shotgun (WGS) entry which is preliminary data.</text>
</comment>
<dbReference type="SUPFAM" id="SSF55811">
    <property type="entry name" value="Nudix"/>
    <property type="match status" value="1"/>
</dbReference>
<accession>H0EK22</accession>
<evidence type="ECO:0000313" key="2">
    <source>
        <dbReference type="Proteomes" id="UP000005446"/>
    </source>
</evidence>